<dbReference type="Pfam" id="PF00535">
    <property type="entry name" value="Glycos_transf_2"/>
    <property type="match status" value="1"/>
</dbReference>
<comment type="similarity">
    <text evidence="1">Belongs to the glycosyltransferase 2 family.</text>
</comment>
<comment type="caution">
    <text evidence="6">The sequence shown here is derived from an EMBL/GenBank/DDBJ whole genome shotgun (WGS) entry which is preliminary data.</text>
</comment>
<feature type="compositionally biased region" description="Basic and acidic residues" evidence="4">
    <location>
        <begin position="288"/>
        <end position="299"/>
    </location>
</feature>
<evidence type="ECO:0000256" key="2">
    <source>
        <dbReference type="ARBA" id="ARBA00022676"/>
    </source>
</evidence>
<keyword evidence="3 6" id="KW-0808">Transferase</keyword>
<reference evidence="6 7" key="1">
    <citation type="submission" date="2019-04" db="EMBL/GenBank/DDBJ databases">
        <title>Natronomonas sp. F20-122 a newhaloarchaeon isolated from a saline saltern of Isla Bacuta, Huelva, Spain.</title>
        <authorList>
            <person name="Duran-Viseras A."/>
            <person name="Sanchez-Porro C."/>
            <person name="Ventosa A."/>
        </authorList>
    </citation>
    <scope>NUCLEOTIDE SEQUENCE [LARGE SCALE GENOMIC DNA]</scope>
    <source>
        <strain evidence="6 7">F20-122</strain>
    </source>
</reference>
<protein>
    <submittedName>
        <fullName evidence="6">Glycosyltransferase family 2 protein</fullName>
    </submittedName>
</protein>
<accession>A0A4U5J8Y8</accession>
<organism evidence="6 7">
    <name type="scientific">Natronomonas salsuginis</name>
    <dbReference type="NCBI Taxonomy" id="2217661"/>
    <lineage>
        <taxon>Archaea</taxon>
        <taxon>Methanobacteriati</taxon>
        <taxon>Methanobacteriota</taxon>
        <taxon>Stenosarchaea group</taxon>
        <taxon>Halobacteria</taxon>
        <taxon>Halobacteriales</taxon>
        <taxon>Natronomonadaceae</taxon>
        <taxon>Natronomonas</taxon>
    </lineage>
</organism>
<feature type="domain" description="Glycosyltransferase 2-like" evidence="5">
    <location>
        <begin position="4"/>
        <end position="109"/>
    </location>
</feature>
<gene>
    <name evidence="6" type="ORF">DM868_14200</name>
</gene>
<evidence type="ECO:0000256" key="1">
    <source>
        <dbReference type="ARBA" id="ARBA00006739"/>
    </source>
</evidence>
<dbReference type="AlphaFoldDB" id="A0A4U5J8Y8"/>
<dbReference type="PANTHER" id="PTHR43179:SF12">
    <property type="entry name" value="GALACTOFURANOSYLTRANSFERASE GLFT2"/>
    <property type="match status" value="1"/>
</dbReference>
<proteinExistence type="inferred from homology"/>
<dbReference type="InterPro" id="IPR029044">
    <property type="entry name" value="Nucleotide-diphossugar_trans"/>
</dbReference>
<sequence length="299" mass="32129">MNVSVVVPTLNDREELRGCLDAIAAENPYEVVVVNGPSTDGTSGMVRDRTDVDVLVEIDERNVNVSRNAGLDRVRGDAVGFVSPTMAVEPGWLDAVTVALEKAAAVTGPTHERLDTGVATDTAESRRIRGRTVTYFNGGNVAFSTELATTLDGFDEYLGIGGARDAAHRIAGLGHEVAWSADMCVSREAAADGGTTERDWRMRYRSLSYRLAKNYGIYPTVPLRTLRHAIADAGGGVRDVARGDAKPTSWIGNGRDVVLGGGRGYADGLRARYADRSPRRNSRGVSSRADRAVAVHDRR</sequence>
<evidence type="ECO:0000256" key="4">
    <source>
        <dbReference type="SAM" id="MobiDB-lite"/>
    </source>
</evidence>
<evidence type="ECO:0000313" key="6">
    <source>
        <dbReference type="EMBL" id="TKR24576.1"/>
    </source>
</evidence>
<dbReference type="GO" id="GO:0016757">
    <property type="term" value="F:glycosyltransferase activity"/>
    <property type="evidence" value="ECO:0007669"/>
    <property type="project" value="UniProtKB-KW"/>
</dbReference>
<dbReference type="PANTHER" id="PTHR43179">
    <property type="entry name" value="RHAMNOSYLTRANSFERASE WBBL"/>
    <property type="match status" value="1"/>
</dbReference>
<dbReference type="InterPro" id="IPR001173">
    <property type="entry name" value="Glyco_trans_2-like"/>
</dbReference>
<dbReference type="SUPFAM" id="SSF53448">
    <property type="entry name" value="Nucleotide-diphospho-sugar transferases"/>
    <property type="match status" value="1"/>
</dbReference>
<evidence type="ECO:0000256" key="3">
    <source>
        <dbReference type="ARBA" id="ARBA00022679"/>
    </source>
</evidence>
<evidence type="ECO:0000313" key="7">
    <source>
        <dbReference type="Proteomes" id="UP000308037"/>
    </source>
</evidence>
<dbReference type="CDD" id="cd00761">
    <property type="entry name" value="Glyco_tranf_GTA_type"/>
    <property type="match status" value="1"/>
</dbReference>
<dbReference type="Gene3D" id="3.90.550.10">
    <property type="entry name" value="Spore Coat Polysaccharide Biosynthesis Protein SpsA, Chain A"/>
    <property type="match status" value="1"/>
</dbReference>
<dbReference type="Proteomes" id="UP000308037">
    <property type="component" value="Unassembled WGS sequence"/>
</dbReference>
<dbReference type="OrthoDB" id="196370at2157"/>
<keyword evidence="2" id="KW-0328">Glycosyltransferase</keyword>
<evidence type="ECO:0000259" key="5">
    <source>
        <dbReference type="Pfam" id="PF00535"/>
    </source>
</evidence>
<name>A0A4U5J8Y8_9EURY</name>
<keyword evidence="7" id="KW-1185">Reference proteome</keyword>
<dbReference type="RefSeq" id="WP_137277498.1">
    <property type="nucleotide sequence ID" value="NZ_QKNX01000008.1"/>
</dbReference>
<feature type="region of interest" description="Disordered" evidence="4">
    <location>
        <begin position="275"/>
        <end position="299"/>
    </location>
</feature>
<dbReference type="EMBL" id="QKNX01000008">
    <property type="protein sequence ID" value="TKR24576.1"/>
    <property type="molecule type" value="Genomic_DNA"/>
</dbReference>